<dbReference type="Pfam" id="PF15406">
    <property type="entry name" value="PH_6"/>
    <property type="match status" value="1"/>
</dbReference>
<accession>A0A9P6VQI6</accession>
<proteinExistence type="predicted"/>
<evidence type="ECO:0000313" key="3">
    <source>
        <dbReference type="EMBL" id="KAG0651772.1"/>
    </source>
</evidence>
<feature type="compositionally biased region" description="Low complexity" evidence="1">
    <location>
        <begin position="10"/>
        <end position="20"/>
    </location>
</feature>
<name>A0A9P6VQI6_9HELO</name>
<dbReference type="InterPro" id="IPR011993">
    <property type="entry name" value="PH-like_dom_sf"/>
</dbReference>
<feature type="compositionally biased region" description="Basic and acidic residues" evidence="1">
    <location>
        <begin position="234"/>
        <end position="305"/>
    </location>
</feature>
<dbReference type="Proteomes" id="UP000785200">
    <property type="component" value="Unassembled WGS sequence"/>
</dbReference>
<feature type="compositionally biased region" description="Basic residues" evidence="1">
    <location>
        <begin position="306"/>
        <end position="317"/>
    </location>
</feature>
<dbReference type="PANTHER" id="PTHR42073">
    <property type="entry name" value="MEIOTIC EXPRESSION UP-REGULATED PROTEIN 6"/>
    <property type="match status" value="1"/>
</dbReference>
<dbReference type="PANTHER" id="PTHR42073:SF1">
    <property type="entry name" value="MEIOTIC EXPRESSION UP-REGULATED PROTEIN 6"/>
    <property type="match status" value="1"/>
</dbReference>
<dbReference type="SUPFAM" id="SSF50729">
    <property type="entry name" value="PH domain-like"/>
    <property type="match status" value="1"/>
</dbReference>
<dbReference type="Gene3D" id="2.30.29.30">
    <property type="entry name" value="Pleckstrin-homology domain (PH domain)/Phosphotyrosine-binding domain (PTB)"/>
    <property type="match status" value="1"/>
</dbReference>
<dbReference type="InterPro" id="IPR039712">
    <property type="entry name" value="Meu6"/>
</dbReference>
<reference evidence="3" key="1">
    <citation type="submission" date="2019-07" db="EMBL/GenBank/DDBJ databases">
        <title>Hyphodiscus hymeniophilus genome sequencing and assembly.</title>
        <authorList>
            <person name="Kramer G."/>
            <person name="Nodwell J."/>
        </authorList>
    </citation>
    <scope>NUCLEOTIDE SEQUENCE</scope>
    <source>
        <strain evidence="3">ATCC 34498</strain>
    </source>
</reference>
<dbReference type="OrthoDB" id="5593352at2759"/>
<evidence type="ECO:0000313" key="4">
    <source>
        <dbReference type="Proteomes" id="UP000785200"/>
    </source>
</evidence>
<dbReference type="EMBL" id="VNKQ01000004">
    <property type="protein sequence ID" value="KAG0651772.1"/>
    <property type="molecule type" value="Genomic_DNA"/>
</dbReference>
<dbReference type="InterPro" id="IPR001849">
    <property type="entry name" value="PH_domain"/>
</dbReference>
<dbReference type="SMART" id="SM00233">
    <property type="entry name" value="PH"/>
    <property type="match status" value="1"/>
</dbReference>
<evidence type="ECO:0000259" key="2">
    <source>
        <dbReference type="SMART" id="SM00233"/>
    </source>
</evidence>
<feature type="compositionally biased region" description="Polar residues" evidence="1">
    <location>
        <begin position="394"/>
        <end position="403"/>
    </location>
</feature>
<comment type="caution">
    <text evidence="3">The sequence shown here is derived from an EMBL/GenBank/DDBJ whole genome shotgun (WGS) entry which is preliminary data.</text>
</comment>
<feature type="region of interest" description="Disordered" evidence="1">
    <location>
        <begin position="442"/>
        <end position="568"/>
    </location>
</feature>
<gene>
    <name evidence="3" type="ORF">D0Z07_2026</name>
</gene>
<sequence>MSEMQKPVEEPVVAPTTTETPVVVEPVAEPMAEAKPVDELPVMAESATETPAVPATTEEVAAPAAMDEAKPVEEGILGYKGPGLIKSFIFQKKHFWFGTEPVESKHLSSYLRGEKPDAGNHNAAWASHTGKGLLFFSKKSSEKTSPAGVINLSEASDVTNDGTADFYFTVLSHKHTFQAANLAERDSWVSTLKTKITEAKDIKESVIGSDSYKNTHSSLSKPALAATAVGVPKKSTEAKEEKKEAKEEKKEEKKEAKEEKKEEKKEAKEEKKEAKEEKKEEKKEIKEEKKEEKAEMKEEKKEDKKARKSRSASRKRTSIFGSIGFGKKEEKVEETPAAVAPEETTAPVEPVAPVEPIAPVEESPAVTEPVAPMAPVEETKPVETKPAAAKRNSIFGTLQSRFSSPKEKKPEEAAPAVPAKDAEPVSETAPVIPAVEATEPLATSVASPATVPTETVDIPVMNGETKTEAPAVKNDKRKSSLPWLSKKEKATTSDEETEKPKSPFAKLRATVKTKKSPKAAEKPAEEVAEPAMDTEAPATEAAPATTEPVVSEPISAAPASTPQVSATA</sequence>
<feature type="region of interest" description="Disordered" evidence="1">
    <location>
        <begin position="1"/>
        <end position="20"/>
    </location>
</feature>
<feature type="compositionally biased region" description="Polar residues" evidence="1">
    <location>
        <begin position="558"/>
        <end position="568"/>
    </location>
</feature>
<protein>
    <recommendedName>
        <fullName evidence="2">PH domain-containing protein</fullName>
    </recommendedName>
</protein>
<dbReference type="InterPro" id="IPR039483">
    <property type="entry name" value="Meu6_PH_dom"/>
</dbReference>
<keyword evidence="4" id="KW-1185">Reference proteome</keyword>
<dbReference type="AlphaFoldDB" id="A0A9P6VQI6"/>
<evidence type="ECO:0000256" key="1">
    <source>
        <dbReference type="SAM" id="MobiDB-lite"/>
    </source>
</evidence>
<feature type="domain" description="PH" evidence="2">
    <location>
        <begin position="71"/>
        <end position="199"/>
    </location>
</feature>
<feature type="compositionally biased region" description="Low complexity" evidence="1">
    <location>
        <begin position="529"/>
        <end position="548"/>
    </location>
</feature>
<feature type="compositionally biased region" description="Polar residues" evidence="1">
    <location>
        <begin position="444"/>
        <end position="453"/>
    </location>
</feature>
<feature type="compositionally biased region" description="Low complexity" evidence="1">
    <location>
        <begin position="335"/>
        <end position="366"/>
    </location>
</feature>
<organism evidence="3 4">
    <name type="scientific">Hyphodiscus hymeniophilus</name>
    <dbReference type="NCBI Taxonomy" id="353542"/>
    <lineage>
        <taxon>Eukaryota</taxon>
        <taxon>Fungi</taxon>
        <taxon>Dikarya</taxon>
        <taxon>Ascomycota</taxon>
        <taxon>Pezizomycotina</taxon>
        <taxon>Leotiomycetes</taxon>
        <taxon>Helotiales</taxon>
        <taxon>Hyphodiscaceae</taxon>
        <taxon>Hyphodiscus</taxon>
    </lineage>
</organism>
<feature type="region of interest" description="Disordered" evidence="1">
    <location>
        <begin position="223"/>
        <end position="428"/>
    </location>
</feature>